<evidence type="ECO:0000313" key="2">
    <source>
        <dbReference type="Proteomes" id="UP000244441"/>
    </source>
</evidence>
<dbReference type="EMBL" id="CP026604">
    <property type="protein sequence ID" value="AWB68114.1"/>
    <property type="molecule type" value="Genomic_DNA"/>
</dbReference>
<proteinExistence type="predicted"/>
<keyword evidence="2" id="KW-1185">Reference proteome</keyword>
<protein>
    <submittedName>
        <fullName evidence="1">Uncharacterized protein</fullName>
    </submittedName>
</protein>
<evidence type="ECO:0000313" key="1">
    <source>
        <dbReference type="EMBL" id="AWB68114.1"/>
    </source>
</evidence>
<dbReference type="KEGG" id="cate:C2869_17545"/>
<reference evidence="1 2" key="1">
    <citation type="submission" date="2018-01" db="EMBL/GenBank/DDBJ databases">
        <title>Genome sequence of a Cantenovulum-like bacteria.</title>
        <authorList>
            <person name="Tan W.R."/>
            <person name="Lau N.-S."/>
            <person name="Go F."/>
            <person name="Amirul A.-A.A."/>
        </authorList>
    </citation>
    <scope>NUCLEOTIDE SEQUENCE [LARGE SCALE GENOMIC DNA]</scope>
    <source>
        <strain evidence="1 2">CCB-QB4</strain>
    </source>
</reference>
<gene>
    <name evidence="1" type="ORF">C2869_17545</name>
</gene>
<dbReference type="Proteomes" id="UP000244441">
    <property type="component" value="Chromosome"/>
</dbReference>
<sequence>MASAISKKIADFKQQYIRLVTDATQFFENYVEEHQRLESLVTSIRQYQEQVDLLNNYKKEKGKLPVIRGQKSSERYLEKLLRLRDSAKSDRQQLLKKMSDDKAKRYEQLDSLTDNILDLLDGRKIFSQFLGTIALSSPLPDEVVRCVRNEKYKPIYITALIVALFEEVRRNHQFKHPYLRENLEDIFTERSMCFMADEPNQLDPQGRMKYREEVLKPIAKVALVHAIGSYSPEVEAIFNGDRYRVLSQDERDQMLKTMRKKSLDYLRLGIGLPNKKLDTREERNAFVEYETRKMDFMLAMMDAERSHSQELRNLLRIPMTYGSFILSTKAEHDYRQVYQAYDFIQQAIEERTFSRLFGKLFLDMVGRFPVGSGVYFYCTETKALEKGIVSSLYPSNPELPIVKQVTRNQQQSFSQTEVIISPQYNFYFEASRVKSGLDMRILNRRYKNEYTWNPNELWETQIPAIVFWRKDGSVKIN</sequence>
<dbReference type="AlphaFoldDB" id="A0A2S0VV61"/>
<organism evidence="1 2">
    <name type="scientific">Saccharobesus litoralis</name>
    <dbReference type="NCBI Taxonomy" id="2172099"/>
    <lineage>
        <taxon>Bacteria</taxon>
        <taxon>Pseudomonadati</taxon>
        <taxon>Pseudomonadota</taxon>
        <taxon>Gammaproteobacteria</taxon>
        <taxon>Alteromonadales</taxon>
        <taxon>Alteromonadaceae</taxon>
        <taxon>Saccharobesus</taxon>
    </lineage>
</organism>
<name>A0A2S0VV61_9ALTE</name>
<accession>A0A2S0VV61</accession>